<comment type="catalytic activity">
    <reaction evidence="6">
        <text>Exonucleolytic cleavage in either 5'- to 3'- or 3'- to 5'-direction to yield nucleoside 5'-phosphates.</text>
        <dbReference type="EC" id="3.1.11.6"/>
    </reaction>
</comment>
<dbReference type="PANTHER" id="PTHR34137">
    <property type="entry name" value="EXODEOXYRIBONUCLEASE 7 SMALL SUBUNIT"/>
    <property type="match status" value="1"/>
</dbReference>
<evidence type="ECO:0000256" key="6">
    <source>
        <dbReference type="HAMAP-Rule" id="MF_00337"/>
    </source>
</evidence>
<gene>
    <name evidence="6" type="primary">xseB</name>
    <name evidence="7" type="ORF">HF519_08065</name>
</gene>
<evidence type="ECO:0000256" key="4">
    <source>
        <dbReference type="ARBA" id="ARBA00022801"/>
    </source>
</evidence>
<evidence type="ECO:0000256" key="5">
    <source>
        <dbReference type="ARBA" id="ARBA00022839"/>
    </source>
</evidence>
<dbReference type="AlphaFoldDB" id="A0A848DFV8"/>
<reference evidence="7 8" key="1">
    <citation type="submission" date="2020-04" db="EMBL/GenBank/DDBJ databases">
        <authorList>
            <person name="Klaysubun C."/>
            <person name="Duangmal K."/>
            <person name="Lipun K."/>
        </authorList>
    </citation>
    <scope>NUCLEOTIDE SEQUENCE [LARGE SCALE GENOMIC DNA]</scope>
    <source>
        <strain evidence="7 8">DSM 45300</strain>
    </source>
</reference>
<evidence type="ECO:0000256" key="1">
    <source>
        <dbReference type="ARBA" id="ARBA00009998"/>
    </source>
</evidence>
<evidence type="ECO:0000313" key="7">
    <source>
        <dbReference type="EMBL" id="NMH91540.1"/>
    </source>
</evidence>
<evidence type="ECO:0000313" key="8">
    <source>
        <dbReference type="Proteomes" id="UP000586918"/>
    </source>
</evidence>
<dbReference type="GO" id="GO:0009318">
    <property type="term" value="C:exodeoxyribonuclease VII complex"/>
    <property type="evidence" value="ECO:0007669"/>
    <property type="project" value="UniProtKB-UniRule"/>
</dbReference>
<dbReference type="PANTHER" id="PTHR34137:SF1">
    <property type="entry name" value="EXODEOXYRIBONUCLEASE 7 SMALL SUBUNIT"/>
    <property type="match status" value="1"/>
</dbReference>
<comment type="subcellular location">
    <subcellularLocation>
        <location evidence="6">Cytoplasm</location>
    </subcellularLocation>
</comment>
<dbReference type="NCBIfam" id="NF002139">
    <property type="entry name" value="PRK00977.1-3"/>
    <property type="match status" value="1"/>
</dbReference>
<keyword evidence="8" id="KW-1185">Reference proteome</keyword>
<dbReference type="EMBL" id="JAAXKZ010000020">
    <property type="protein sequence ID" value="NMH91540.1"/>
    <property type="molecule type" value="Genomic_DNA"/>
</dbReference>
<keyword evidence="2 6" id="KW-0963">Cytoplasm</keyword>
<comment type="similarity">
    <text evidence="1 6">Belongs to the XseB family.</text>
</comment>
<dbReference type="Pfam" id="PF02609">
    <property type="entry name" value="Exonuc_VII_S"/>
    <property type="match status" value="1"/>
</dbReference>
<dbReference type="RefSeq" id="WP_169411710.1">
    <property type="nucleotide sequence ID" value="NZ_JAAXKZ010000020.1"/>
</dbReference>
<organism evidence="7 8">
    <name type="scientific">Pseudonocardia bannensis</name>
    <dbReference type="NCBI Taxonomy" id="630973"/>
    <lineage>
        <taxon>Bacteria</taxon>
        <taxon>Bacillati</taxon>
        <taxon>Actinomycetota</taxon>
        <taxon>Actinomycetes</taxon>
        <taxon>Pseudonocardiales</taxon>
        <taxon>Pseudonocardiaceae</taxon>
        <taxon>Pseudonocardia</taxon>
    </lineage>
</organism>
<dbReference type="GO" id="GO:0005829">
    <property type="term" value="C:cytosol"/>
    <property type="evidence" value="ECO:0007669"/>
    <property type="project" value="TreeGrafter"/>
</dbReference>
<accession>A0A848DFV8</accession>
<name>A0A848DFV8_9PSEU</name>
<proteinExistence type="inferred from homology"/>
<dbReference type="EC" id="3.1.11.6" evidence="6"/>
<dbReference type="InterPro" id="IPR037004">
    <property type="entry name" value="Exonuc_VII_ssu_sf"/>
</dbReference>
<dbReference type="NCBIfam" id="TIGR01280">
    <property type="entry name" value="xseB"/>
    <property type="match status" value="1"/>
</dbReference>
<dbReference type="GO" id="GO:0006308">
    <property type="term" value="P:DNA catabolic process"/>
    <property type="evidence" value="ECO:0007669"/>
    <property type="project" value="UniProtKB-UniRule"/>
</dbReference>
<keyword evidence="4 6" id="KW-0378">Hydrolase</keyword>
<dbReference type="Gene3D" id="1.10.287.1040">
    <property type="entry name" value="Exonuclease VII, small subunit"/>
    <property type="match status" value="1"/>
</dbReference>
<dbReference type="InterPro" id="IPR003761">
    <property type="entry name" value="Exonuc_VII_S"/>
</dbReference>
<comment type="function">
    <text evidence="6">Bidirectionally degrades single-stranded DNA into large acid-insoluble oligonucleotides, which are then degraded further into small acid-soluble oligonucleotides.</text>
</comment>
<comment type="caution">
    <text evidence="7">The sequence shown here is derived from an EMBL/GenBank/DDBJ whole genome shotgun (WGS) entry which is preliminary data.</text>
</comment>
<dbReference type="Proteomes" id="UP000586918">
    <property type="component" value="Unassembled WGS sequence"/>
</dbReference>
<evidence type="ECO:0000256" key="3">
    <source>
        <dbReference type="ARBA" id="ARBA00022722"/>
    </source>
</evidence>
<dbReference type="GO" id="GO:0008855">
    <property type="term" value="F:exodeoxyribonuclease VII activity"/>
    <property type="evidence" value="ECO:0007669"/>
    <property type="project" value="UniProtKB-UniRule"/>
</dbReference>
<dbReference type="SUPFAM" id="SSF116842">
    <property type="entry name" value="XseB-like"/>
    <property type="match status" value="1"/>
</dbReference>
<dbReference type="HAMAP" id="MF_00337">
    <property type="entry name" value="Exonuc_7_S"/>
    <property type="match status" value="1"/>
</dbReference>
<sequence length="78" mass="8495">MSTAERPPVDGLDYEQARDELTEVVRALEVGGLSLDESVALWERGEALARRCEDQLAGARDRVEKVLGSTDAPDPTDP</sequence>
<comment type="subunit">
    <text evidence="6">Heterooligomer composed of large and small subunits.</text>
</comment>
<keyword evidence="5 6" id="KW-0269">Exonuclease</keyword>
<protein>
    <recommendedName>
        <fullName evidence="6">Exodeoxyribonuclease 7 small subunit</fullName>
        <ecNumber evidence="6">3.1.11.6</ecNumber>
    </recommendedName>
    <alternativeName>
        <fullName evidence="6">Exodeoxyribonuclease VII small subunit</fullName>
        <shortName evidence="6">Exonuclease VII small subunit</shortName>
    </alternativeName>
</protein>
<evidence type="ECO:0000256" key="2">
    <source>
        <dbReference type="ARBA" id="ARBA00022490"/>
    </source>
</evidence>
<keyword evidence="3 6" id="KW-0540">Nuclease</keyword>